<organism evidence="1 2">
    <name type="scientific">Platanthera guangdongensis</name>
    <dbReference type="NCBI Taxonomy" id="2320717"/>
    <lineage>
        <taxon>Eukaryota</taxon>
        <taxon>Viridiplantae</taxon>
        <taxon>Streptophyta</taxon>
        <taxon>Embryophyta</taxon>
        <taxon>Tracheophyta</taxon>
        <taxon>Spermatophyta</taxon>
        <taxon>Magnoliopsida</taxon>
        <taxon>Liliopsida</taxon>
        <taxon>Asparagales</taxon>
        <taxon>Orchidaceae</taxon>
        <taxon>Orchidoideae</taxon>
        <taxon>Orchideae</taxon>
        <taxon>Orchidinae</taxon>
        <taxon>Platanthera</taxon>
    </lineage>
</organism>
<evidence type="ECO:0000313" key="1">
    <source>
        <dbReference type="EMBL" id="KAK8971355.1"/>
    </source>
</evidence>
<dbReference type="EMBL" id="JBBWWR010000001">
    <property type="protein sequence ID" value="KAK8971355.1"/>
    <property type="molecule type" value="Genomic_DNA"/>
</dbReference>
<gene>
    <name evidence="1" type="primary">RABH1D</name>
    <name evidence="1" type="ORF">KSP40_PGU020827</name>
</gene>
<reference evidence="1 2" key="1">
    <citation type="journal article" date="2022" name="Nat. Plants">
        <title>Genomes of leafy and leafless Platanthera orchids illuminate the evolution of mycoheterotrophy.</title>
        <authorList>
            <person name="Li M.H."/>
            <person name="Liu K.W."/>
            <person name="Li Z."/>
            <person name="Lu H.C."/>
            <person name="Ye Q.L."/>
            <person name="Zhang D."/>
            <person name="Wang J.Y."/>
            <person name="Li Y.F."/>
            <person name="Zhong Z.M."/>
            <person name="Liu X."/>
            <person name="Yu X."/>
            <person name="Liu D.K."/>
            <person name="Tu X.D."/>
            <person name="Liu B."/>
            <person name="Hao Y."/>
            <person name="Liao X.Y."/>
            <person name="Jiang Y.T."/>
            <person name="Sun W.H."/>
            <person name="Chen J."/>
            <person name="Chen Y.Q."/>
            <person name="Ai Y."/>
            <person name="Zhai J.W."/>
            <person name="Wu S.S."/>
            <person name="Zhou Z."/>
            <person name="Hsiao Y.Y."/>
            <person name="Wu W.L."/>
            <person name="Chen Y.Y."/>
            <person name="Lin Y.F."/>
            <person name="Hsu J.L."/>
            <person name="Li C.Y."/>
            <person name="Wang Z.W."/>
            <person name="Zhao X."/>
            <person name="Zhong W.Y."/>
            <person name="Ma X.K."/>
            <person name="Ma L."/>
            <person name="Huang J."/>
            <person name="Chen G.Z."/>
            <person name="Huang M.Z."/>
            <person name="Huang L."/>
            <person name="Peng D.H."/>
            <person name="Luo Y.B."/>
            <person name="Zou S.Q."/>
            <person name="Chen S.P."/>
            <person name="Lan S."/>
            <person name="Tsai W.C."/>
            <person name="Van de Peer Y."/>
            <person name="Liu Z.J."/>
        </authorList>
    </citation>
    <scope>NUCLEOTIDE SEQUENCE [LARGE SCALE GENOMIC DNA]</scope>
    <source>
        <strain evidence="1">Lor288</strain>
    </source>
</reference>
<protein>
    <submittedName>
        <fullName evidence="1">Ras-related protein RABH1d</fullName>
    </submittedName>
</protein>
<dbReference type="Proteomes" id="UP001412067">
    <property type="component" value="Unassembled WGS sequence"/>
</dbReference>
<evidence type="ECO:0000313" key="2">
    <source>
        <dbReference type="Proteomes" id="UP001412067"/>
    </source>
</evidence>
<name>A0ABR2N5I2_9ASPA</name>
<comment type="caution">
    <text evidence="1">The sequence shown here is derived from an EMBL/GenBank/DDBJ whole genome shotgun (WGS) entry which is preliminary data.</text>
</comment>
<sequence length="243" mass="26318">MSGKVVRARRRCYPPISTAEAVIRRSPVDMPLIPPSIPSQSAAGVEHDVCLSSLSLSRRRRAVVAVQDPDPMCASLCRRPGNAAVQCIPVSIATSDLGLSSRVFIPSPSSRDLHGERSLIPHPSPVVVGSLPILPILLPPPALVSDPLFLDLAGKGDLQKTREERYTNGGRFGLGKVQARLLGGPIRGKTSIITRFMYDKFDTTYQTHLTLRCASNVMLDEGMTNKIRGATQFGKAFRPTVQP</sequence>
<accession>A0ABR2N5I2</accession>
<proteinExistence type="predicted"/>
<keyword evidence="2" id="KW-1185">Reference proteome</keyword>